<comment type="function">
    <text evidence="1">Component of the nexin-dynein regulatory complex (N-DRC), a key regulator of ciliary/flagellar motility which maintains the alignment and integrity of the distal axoneme and regulates microtubule sliding in motile axonemes.</text>
</comment>
<dbReference type="Proteomes" id="UP001652628">
    <property type="component" value="Chromosome 3"/>
</dbReference>
<name>A0AB40AAS6_DROSZ</name>
<keyword evidence="11" id="KW-1185">Reference proteome</keyword>
<proteinExistence type="inferred from homology"/>
<evidence type="ECO:0000256" key="7">
    <source>
        <dbReference type="ARBA" id="ARBA00023069"/>
    </source>
</evidence>
<evidence type="ECO:0000313" key="12">
    <source>
        <dbReference type="RefSeq" id="XP_036674900.3"/>
    </source>
</evidence>
<evidence type="ECO:0000256" key="9">
    <source>
        <dbReference type="ARBA" id="ARBA00023273"/>
    </source>
</evidence>
<dbReference type="RefSeq" id="XP_036674900.3">
    <property type="nucleotide sequence ID" value="XM_036819005.3"/>
</dbReference>
<evidence type="ECO:0000256" key="1">
    <source>
        <dbReference type="ARBA" id="ARBA00003029"/>
    </source>
</evidence>
<dbReference type="PANTHER" id="PTHR31598:SF1">
    <property type="entry name" value="DYNEIN REGULATORY COMPLEX PROTEIN 10"/>
    <property type="match status" value="1"/>
</dbReference>
<evidence type="ECO:0000256" key="2">
    <source>
        <dbReference type="ARBA" id="ARBA00004611"/>
    </source>
</evidence>
<keyword evidence="8" id="KW-0206">Cytoskeleton</keyword>
<dbReference type="AlphaFoldDB" id="A0AB40AAS6"/>
<sequence>MSMTEMMRGKSMPADKKNDIKLAQHDFANVRMVQIGCVLDVLAEAIERVKISLILPKLLEHPTHMAQVLNGTKFEKAVHLVESFVRRREFILREKRPPLMDHGIIQIIDFFQRNNKMYHLFPSYYNHMSDNEKKLLTAFQMLFDLAKDRLYRTSTDAIAQERQLHAMYKRNEVVKEQVEVMRQKIEEQKVAIRTRMAAKEAYLQNYEDLLLKKKREKNERIQTEIDRCTRLVRANKKSSMERQADLEEQLQKTRTNYETSTKTYLKQEKVFREEKNKLILQLQAIIKKYDHSIGEKMIENMQLTDEHQKAKKALDEYMVGFRKVERVYKQIVVKREEEEARRRQHRILVFAMNRAATKIQKYWRKWKKHMRRKNRRNKKG</sequence>
<gene>
    <name evidence="12" type="primary">LOC108016053</name>
</gene>
<keyword evidence="9" id="KW-0966">Cell projection</keyword>
<reference evidence="12" key="1">
    <citation type="submission" date="2025-08" db="UniProtKB">
        <authorList>
            <consortium name="RefSeq"/>
        </authorList>
    </citation>
    <scope>IDENTIFICATION</scope>
</reference>
<comment type="subcellular location">
    <subcellularLocation>
        <location evidence="2">Cytoplasm</location>
        <location evidence="2">Cytoskeleton</location>
        <location evidence="2">Flagellum axoneme</location>
    </subcellularLocation>
</comment>
<keyword evidence="5" id="KW-0963">Cytoplasm</keyword>
<evidence type="ECO:0000256" key="6">
    <source>
        <dbReference type="ARBA" id="ARBA00022846"/>
    </source>
</evidence>
<dbReference type="InterPro" id="IPR042815">
    <property type="entry name" value="DRC10"/>
</dbReference>
<evidence type="ECO:0000256" key="10">
    <source>
        <dbReference type="SAM" id="Coils"/>
    </source>
</evidence>
<dbReference type="PANTHER" id="PTHR31598">
    <property type="entry name" value="IQ DOMAIN-CONTAINING PROTEIN D"/>
    <property type="match status" value="1"/>
</dbReference>
<dbReference type="GeneID" id="108016053"/>
<keyword evidence="7" id="KW-0969">Cilium</keyword>
<accession>A0AB40AAS6</accession>
<evidence type="ECO:0000256" key="3">
    <source>
        <dbReference type="ARBA" id="ARBA00009071"/>
    </source>
</evidence>
<evidence type="ECO:0000313" key="11">
    <source>
        <dbReference type="Proteomes" id="UP001652628"/>
    </source>
</evidence>
<keyword evidence="10" id="KW-0175">Coiled coil</keyword>
<dbReference type="PROSITE" id="PS50096">
    <property type="entry name" value="IQ"/>
    <property type="match status" value="1"/>
</dbReference>
<evidence type="ECO:0000256" key="8">
    <source>
        <dbReference type="ARBA" id="ARBA00023212"/>
    </source>
</evidence>
<organism evidence="11 12">
    <name type="scientific">Drosophila suzukii</name>
    <name type="common">Spotted-wing drosophila fruit fly</name>
    <dbReference type="NCBI Taxonomy" id="28584"/>
    <lineage>
        <taxon>Eukaryota</taxon>
        <taxon>Metazoa</taxon>
        <taxon>Ecdysozoa</taxon>
        <taxon>Arthropoda</taxon>
        <taxon>Hexapoda</taxon>
        <taxon>Insecta</taxon>
        <taxon>Pterygota</taxon>
        <taxon>Neoptera</taxon>
        <taxon>Endopterygota</taxon>
        <taxon>Diptera</taxon>
        <taxon>Brachycera</taxon>
        <taxon>Muscomorpha</taxon>
        <taxon>Ephydroidea</taxon>
        <taxon>Drosophilidae</taxon>
        <taxon>Drosophila</taxon>
        <taxon>Sophophora</taxon>
    </lineage>
</organism>
<protein>
    <recommendedName>
        <fullName evidence="4">Dynein regulatory complex protein 10</fullName>
    </recommendedName>
</protein>
<keyword evidence="6" id="KW-0282">Flagellum</keyword>
<evidence type="ECO:0000256" key="5">
    <source>
        <dbReference type="ARBA" id="ARBA00022490"/>
    </source>
</evidence>
<evidence type="ECO:0000256" key="4">
    <source>
        <dbReference type="ARBA" id="ARBA00021752"/>
    </source>
</evidence>
<feature type="coiled-coil region" evidence="10">
    <location>
        <begin position="171"/>
        <end position="256"/>
    </location>
</feature>
<comment type="similarity">
    <text evidence="3">Belongs to the DRC10 family.</text>
</comment>